<dbReference type="PANTHER" id="PTHR13266:SF1">
    <property type="entry name" value="PROTEASOME INHIBITOR PI31 SUBUNIT"/>
    <property type="match status" value="1"/>
</dbReference>
<evidence type="ECO:0000313" key="6">
    <source>
        <dbReference type="EMBL" id="CAI6369646.1"/>
    </source>
</evidence>
<dbReference type="EMBL" id="CARXXK010000006">
    <property type="protein sequence ID" value="CAI6369646.1"/>
    <property type="molecule type" value="Genomic_DNA"/>
</dbReference>
<dbReference type="GO" id="GO:0070628">
    <property type="term" value="F:proteasome binding"/>
    <property type="evidence" value="ECO:0007669"/>
    <property type="project" value="InterPro"/>
</dbReference>
<protein>
    <recommendedName>
        <fullName evidence="2">Proteasome inhibitor PI31 subunit</fullName>
    </recommendedName>
</protein>
<accession>A0AAV0XNE5</accession>
<organism evidence="6 7">
    <name type="scientific">Macrosiphum euphorbiae</name>
    <name type="common">potato aphid</name>
    <dbReference type="NCBI Taxonomy" id="13131"/>
    <lineage>
        <taxon>Eukaryota</taxon>
        <taxon>Metazoa</taxon>
        <taxon>Ecdysozoa</taxon>
        <taxon>Arthropoda</taxon>
        <taxon>Hexapoda</taxon>
        <taxon>Insecta</taxon>
        <taxon>Pterygota</taxon>
        <taxon>Neoptera</taxon>
        <taxon>Paraneoptera</taxon>
        <taxon>Hemiptera</taxon>
        <taxon>Sternorrhyncha</taxon>
        <taxon>Aphidomorpha</taxon>
        <taxon>Aphidoidea</taxon>
        <taxon>Aphididae</taxon>
        <taxon>Macrosiphini</taxon>
        <taxon>Macrosiphum</taxon>
    </lineage>
</organism>
<gene>
    <name evidence="6" type="ORF">MEUPH1_LOCUS23862</name>
</gene>
<keyword evidence="7" id="KW-1185">Reference proteome</keyword>
<reference evidence="6 7" key="1">
    <citation type="submission" date="2023-01" db="EMBL/GenBank/DDBJ databases">
        <authorList>
            <person name="Whitehead M."/>
        </authorList>
    </citation>
    <scope>NUCLEOTIDE SEQUENCE [LARGE SCALE GENOMIC DNA]</scope>
</reference>
<feature type="domain" description="PI31 proteasome regulator N-terminal" evidence="5">
    <location>
        <begin position="18"/>
        <end position="110"/>
    </location>
</feature>
<evidence type="ECO:0000256" key="1">
    <source>
        <dbReference type="ARBA" id="ARBA00006405"/>
    </source>
</evidence>
<comment type="caution">
    <text evidence="6">The sequence shown here is derived from an EMBL/GenBank/DDBJ whole genome shotgun (WGS) entry which is preliminary data.</text>
</comment>
<evidence type="ECO:0000256" key="4">
    <source>
        <dbReference type="SAM" id="MobiDB-lite"/>
    </source>
</evidence>
<dbReference type="GO" id="GO:0004866">
    <property type="term" value="F:endopeptidase inhibitor activity"/>
    <property type="evidence" value="ECO:0007669"/>
    <property type="project" value="InterPro"/>
</dbReference>
<proteinExistence type="inferred from homology"/>
<dbReference type="Gene3D" id="3.40.1000.30">
    <property type="match status" value="1"/>
</dbReference>
<dbReference type="PANTHER" id="PTHR13266">
    <property type="entry name" value="PROTEASOME INHIBITOR"/>
    <property type="match status" value="1"/>
</dbReference>
<dbReference type="InterPro" id="IPR045128">
    <property type="entry name" value="PI31-like"/>
</dbReference>
<dbReference type="AlphaFoldDB" id="A0AAV0XNE5"/>
<evidence type="ECO:0000259" key="5">
    <source>
        <dbReference type="Pfam" id="PF11566"/>
    </source>
</evidence>
<evidence type="ECO:0000256" key="3">
    <source>
        <dbReference type="ARBA" id="ARBA00022942"/>
    </source>
</evidence>
<dbReference type="InterPro" id="IPR021625">
    <property type="entry name" value="PI31_Prot_N"/>
</dbReference>
<feature type="region of interest" description="Disordered" evidence="4">
    <location>
        <begin position="212"/>
        <end position="262"/>
    </location>
</feature>
<dbReference type="GO" id="GO:0043161">
    <property type="term" value="P:proteasome-mediated ubiquitin-dependent protein catabolic process"/>
    <property type="evidence" value="ECO:0007669"/>
    <property type="project" value="InterPro"/>
</dbReference>
<evidence type="ECO:0000313" key="7">
    <source>
        <dbReference type="Proteomes" id="UP001160148"/>
    </source>
</evidence>
<feature type="compositionally biased region" description="Basic and acidic residues" evidence="4">
    <location>
        <begin position="246"/>
        <end position="255"/>
    </location>
</feature>
<sequence>MAENSSKFWFLTYEYFKKDVIKPEDNLVILVHWLLLRNNFQVLGLDNEDKANIEQPTDILPTNWTEKEMYKLHYKRDEELFVLSGVKACDSFIFNLYNELTKHVASAAIGNVNSAVKWISDSANNTDKFYEMIHLLETDLIKPMRKENKDKKNVGIQTKKEDDWSIGQFSGYPPAYQPDPYSPRNPFPSYGQPDLNPLTGVGGMIYDQILQRRRPNNGPGIPPMARFDPTRPINPDPMRPGSNNRPRPDHMRPPDFDDSLYM</sequence>
<dbReference type="GO" id="GO:0000502">
    <property type="term" value="C:proteasome complex"/>
    <property type="evidence" value="ECO:0007669"/>
    <property type="project" value="UniProtKB-KW"/>
</dbReference>
<keyword evidence="3" id="KW-0647">Proteasome</keyword>
<evidence type="ECO:0000256" key="2">
    <source>
        <dbReference type="ARBA" id="ARBA00015575"/>
    </source>
</evidence>
<comment type="similarity">
    <text evidence="1">Belongs to the proteasome inhibitor PI31 family.</text>
</comment>
<dbReference type="Pfam" id="PF11566">
    <property type="entry name" value="PI31_Prot_N"/>
    <property type="match status" value="1"/>
</dbReference>
<dbReference type="Proteomes" id="UP001160148">
    <property type="component" value="Unassembled WGS sequence"/>
</dbReference>
<name>A0AAV0XNE5_9HEMI</name>